<dbReference type="OrthoDB" id="4822at2759"/>
<feature type="compositionally biased region" description="Low complexity" evidence="3">
    <location>
        <begin position="251"/>
        <end position="270"/>
    </location>
</feature>
<dbReference type="RefSeq" id="XP_013229673.1">
    <property type="nucleotide sequence ID" value="XM_013374219.1"/>
</dbReference>
<evidence type="ECO:0000313" key="5">
    <source>
        <dbReference type="EMBL" id="CDJ38918.1"/>
    </source>
</evidence>
<reference evidence="5" key="1">
    <citation type="submission" date="2013-10" db="EMBL/GenBank/DDBJ databases">
        <title>Genomic analysis of the causative agents of coccidiosis in chickens.</title>
        <authorList>
            <person name="Reid A.J."/>
            <person name="Blake D."/>
            <person name="Billington K."/>
            <person name="Browne H."/>
            <person name="Dunn M."/>
            <person name="Hung S."/>
            <person name="Kawahara F."/>
            <person name="Miranda-Saavedra D."/>
            <person name="Mourier T."/>
            <person name="Nagra H."/>
            <person name="Otto T.D."/>
            <person name="Rawlings N."/>
            <person name="Sanchez A."/>
            <person name="Sanders M."/>
            <person name="Subramaniam C."/>
            <person name="Tay Y."/>
            <person name="Dear P."/>
            <person name="Doerig C."/>
            <person name="Gruber A."/>
            <person name="Parkinson J."/>
            <person name="Shirley M."/>
            <person name="Wan K.L."/>
            <person name="Berriman M."/>
            <person name="Tomley F."/>
            <person name="Pain A."/>
        </authorList>
    </citation>
    <scope>NUCLEOTIDE SEQUENCE [LARGE SCALE GENOMIC DNA]</scope>
    <source>
        <strain evidence="5">Houghton</strain>
    </source>
</reference>
<keyword evidence="6" id="KW-1185">Reference proteome</keyword>
<dbReference type="InterPro" id="IPR045211">
    <property type="entry name" value="TFP11/STIP/Ntr1"/>
</dbReference>
<sequence>MGKSSRRARRKEVIYGCFGGSSSSDEDVGRPAAATAAGRNSKRRRRRSSSRSSSEEGSSGPIQFVKGGVLQPEDPNEKKQKSSSSSKKSSSSSSSSSSRRRDAVPQPFEFDKSQLKLSIKKPSDKEPQQEQPQQQLSSKDAHVLQQLGLDYSESEDEGGSRSAQQQQQQQQGGASPVSGGHSDGESGSAAAAAGAGSSGAASEGGSSGSESSSSSSSSSGSESEGSSSSRRSRSPAFVFKRASAQPGSSPGGDAQQQQQQQQGGWGQQQMQQVYGKGFALLQRMGFKGGALGKDGRGLVAPIEVKIRKKNRALQNQGERLRPGEKGAEPTKVVPSGVVGPDVFRWKPAAEAAEAAAAAEDGGVARISGVSDEWRTGKARSKRLVKTPAQIAVEGRMLLQQQQQQQQQQLRVIDMTGPQVRLLENAAEVGEALRQQQQQQLLQEEVLRLNGSSSSTSSSSTSGVPLQLLQQALRQQIRRVERDLQQVAAQKHQQEQELLDAAANDERQQQQQQQRHLAVESTKQLAAAVKAMYTRIKRRSGPEGQQQQEPEADRWSDDEAQAKSSSSSNSDSSSSKEPEYGHLTGGLTPKALLQEVLRWRDTWQEAFYKLHAAAAAAALLRLLLQRVCGVWAPLETAAPQLAASVGQWFGVYTQLHQEEEERWMAKLKQQRQQQQLLLLQEQQQRQEQLERLVAGRTYDLLQEGVEESVGAHMRRQLLNSWTPVSAAAAAAALLEVWLPSLPARAGRRVLQEPAVQQLRRSLDNWDPLAPSSSSGSSSSSSSRPVHQWLLPFVSLVERPLAESELLLPLQQKLVRVLSVHWKASDRSCLALLRPWRGVFSSNLWLDLLQRGVVPQLLQRLQQLEIRPQQQDLTPFNDVLLWESLLPTELLARVLHEGFMRAPQRPSFVGFVEGPSRGPLGALWRPLEVPGEAL</sequence>
<accession>U6KPV1</accession>
<evidence type="ECO:0000259" key="4">
    <source>
        <dbReference type="PROSITE" id="PS50174"/>
    </source>
</evidence>
<organism evidence="5 6">
    <name type="scientific">Eimeria tenella</name>
    <name type="common">Coccidian parasite</name>
    <dbReference type="NCBI Taxonomy" id="5802"/>
    <lineage>
        <taxon>Eukaryota</taxon>
        <taxon>Sar</taxon>
        <taxon>Alveolata</taxon>
        <taxon>Apicomplexa</taxon>
        <taxon>Conoidasida</taxon>
        <taxon>Coccidia</taxon>
        <taxon>Eucoccidiorida</taxon>
        <taxon>Eimeriorina</taxon>
        <taxon>Eimeriidae</taxon>
        <taxon>Eimeria</taxon>
    </lineage>
</organism>
<evidence type="ECO:0000256" key="1">
    <source>
        <dbReference type="ARBA" id="ARBA00010900"/>
    </source>
</evidence>
<dbReference type="PROSITE" id="PS50174">
    <property type="entry name" value="G_PATCH"/>
    <property type="match status" value="1"/>
</dbReference>
<dbReference type="GO" id="GO:0071008">
    <property type="term" value="C:U2-type post-mRNA release spliceosomal complex"/>
    <property type="evidence" value="ECO:0007669"/>
    <property type="project" value="TreeGrafter"/>
</dbReference>
<dbReference type="Proteomes" id="UP000030747">
    <property type="component" value="Unassembled WGS sequence"/>
</dbReference>
<feature type="compositionally biased region" description="Low complexity" evidence="3">
    <location>
        <begin position="50"/>
        <end position="60"/>
    </location>
</feature>
<dbReference type="AlphaFoldDB" id="U6KPV1"/>
<dbReference type="PANTHER" id="PTHR23329:SF1">
    <property type="entry name" value="TUFTELIN-INTERACTING PROTEIN 11"/>
    <property type="match status" value="1"/>
</dbReference>
<dbReference type="VEuPathDB" id="ToxoDB:ETH_00028885"/>
<dbReference type="GeneID" id="25254870"/>
<feature type="compositionally biased region" description="Basic and acidic residues" evidence="3">
    <location>
        <begin position="550"/>
        <end position="560"/>
    </location>
</feature>
<feature type="coiled-coil region" evidence="2">
    <location>
        <begin position="465"/>
        <end position="511"/>
    </location>
</feature>
<dbReference type="PANTHER" id="PTHR23329">
    <property type="entry name" value="TUFTELIN-INTERACTING PROTEIN 11-RELATED"/>
    <property type="match status" value="1"/>
</dbReference>
<feature type="compositionally biased region" description="Low complexity" evidence="3">
    <location>
        <begin position="563"/>
        <end position="572"/>
    </location>
</feature>
<dbReference type="GO" id="GO:0000390">
    <property type="term" value="P:spliceosomal complex disassembly"/>
    <property type="evidence" value="ECO:0007669"/>
    <property type="project" value="InterPro"/>
</dbReference>
<feature type="compositionally biased region" description="Basic residues" evidence="3">
    <location>
        <begin position="40"/>
        <end position="49"/>
    </location>
</feature>
<dbReference type="InterPro" id="IPR000467">
    <property type="entry name" value="G_patch_dom"/>
</dbReference>
<dbReference type="EMBL" id="HG674134">
    <property type="protein sequence ID" value="CDJ38918.1"/>
    <property type="molecule type" value="Genomic_DNA"/>
</dbReference>
<evidence type="ECO:0000256" key="2">
    <source>
        <dbReference type="SAM" id="Coils"/>
    </source>
</evidence>
<feature type="compositionally biased region" description="Basic and acidic residues" evidence="3">
    <location>
        <begin position="99"/>
        <end position="114"/>
    </location>
</feature>
<protein>
    <submittedName>
        <fullName evidence="5">Tuftelin interacting protein 11, putative</fullName>
    </submittedName>
</protein>
<name>U6KPV1_EIMTE</name>
<feature type="region of interest" description="Disordered" evidence="3">
    <location>
        <begin position="313"/>
        <end position="338"/>
    </location>
</feature>
<feature type="compositionally biased region" description="Basic and acidic residues" evidence="3">
    <location>
        <begin position="318"/>
        <end position="328"/>
    </location>
</feature>
<feature type="compositionally biased region" description="Low complexity" evidence="3">
    <location>
        <begin position="82"/>
        <end position="97"/>
    </location>
</feature>
<dbReference type="GO" id="GO:0003676">
    <property type="term" value="F:nucleic acid binding"/>
    <property type="evidence" value="ECO:0007669"/>
    <property type="project" value="InterPro"/>
</dbReference>
<feature type="compositionally biased region" description="Basic residues" evidence="3">
    <location>
        <begin position="1"/>
        <end position="10"/>
    </location>
</feature>
<proteinExistence type="inferred from homology"/>
<evidence type="ECO:0000313" key="6">
    <source>
        <dbReference type="Proteomes" id="UP000030747"/>
    </source>
</evidence>
<dbReference type="SMART" id="SM00443">
    <property type="entry name" value="G_patch"/>
    <property type="match status" value="1"/>
</dbReference>
<dbReference type="VEuPathDB" id="ToxoDB:ETH2_1317800"/>
<keyword evidence="2" id="KW-0175">Coiled coil</keyword>
<dbReference type="InterPro" id="IPR022783">
    <property type="entry name" value="GCFC_dom"/>
</dbReference>
<feature type="region of interest" description="Disordered" evidence="3">
    <location>
        <begin position="536"/>
        <end position="582"/>
    </location>
</feature>
<dbReference type="Pfam" id="PF07842">
    <property type="entry name" value="GCFC"/>
    <property type="match status" value="1"/>
</dbReference>
<feature type="domain" description="G-patch" evidence="4">
    <location>
        <begin position="273"/>
        <end position="318"/>
    </location>
</feature>
<comment type="similarity">
    <text evidence="1">Belongs to the TFP11/STIP family.</text>
</comment>
<evidence type="ECO:0000256" key="3">
    <source>
        <dbReference type="SAM" id="MobiDB-lite"/>
    </source>
</evidence>
<feature type="compositionally biased region" description="Low complexity" evidence="3">
    <location>
        <begin position="185"/>
        <end position="229"/>
    </location>
</feature>
<feature type="region of interest" description="Disordered" evidence="3">
    <location>
        <begin position="1"/>
        <end position="270"/>
    </location>
</feature>
<dbReference type="Pfam" id="PF01585">
    <property type="entry name" value="G-patch"/>
    <property type="match status" value="1"/>
</dbReference>
<gene>
    <name evidence="5" type="ORF">ETH_00028885</name>
</gene>
<reference evidence="5" key="2">
    <citation type="submission" date="2013-10" db="EMBL/GenBank/DDBJ databases">
        <authorList>
            <person name="Aslett M."/>
        </authorList>
    </citation>
    <scope>NUCLEOTIDE SEQUENCE [LARGE SCALE GENOMIC DNA]</scope>
    <source>
        <strain evidence="5">Houghton</strain>
    </source>
</reference>